<reference evidence="1" key="2">
    <citation type="submission" date="2016-06" db="EMBL/GenBank/DDBJ databases">
        <title>The genome of a short-lived fish provides insights into sex chromosome evolution and the genetic control of aging.</title>
        <authorList>
            <person name="Reichwald K."/>
            <person name="Felder M."/>
            <person name="Petzold A."/>
            <person name="Koch P."/>
            <person name="Groth M."/>
            <person name="Platzer M."/>
        </authorList>
    </citation>
    <scope>NUCLEOTIDE SEQUENCE</scope>
    <source>
        <tissue evidence="1">Brain</tissue>
    </source>
</reference>
<accession>A0A1A8GPZ6</accession>
<organism evidence="1">
    <name type="scientific">Nothobranchius korthausae</name>
    <dbReference type="NCBI Taxonomy" id="1143690"/>
    <lineage>
        <taxon>Eukaryota</taxon>
        <taxon>Metazoa</taxon>
        <taxon>Chordata</taxon>
        <taxon>Craniata</taxon>
        <taxon>Vertebrata</taxon>
        <taxon>Euteleostomi</taxon>
        <taxon>Actinopterygii</taxon>
        <taxon>Neopterygii</taxon>
        <taxon>Teleostei</taxon>
        <taxon>Neoteleostei</taxon>
        <taxon>Acanthomorphata</taxon>
        <taxon>Ovalentaria</taxon>
        <taxon>Atherinomorphae</taxon>
        <taxon>Cyprinodontiformes</taxon>
        <taxon>Nothobranchiidae</taxon>
        <taxon>Nothobranchius</taxon>
    </lineage>
</organism>
<sequence>THSCRGHHWPLVCAAIKPRGKKVIVPFRDAPEVTFTRLLLIVHTATYSESLLLNHQMAVYLCYCSTCICKSSPAC</sequence>
<dbReference type="EMBL" id="HAEC01005001">
    <property type="protein sequence ID" value="SBQ73078.1"/>
    <property type="molecule type" value="Transcribed_RNA"/>
</dbReference>
<reference evidence="1" key="1">
    <citation type="submission" date="2016-05" db="EMBL/GenBank/DDBJ databases">
        <authorList>
            <person name="Lavstsen T."/>
            <person name="Jespersen J.S."/>
        </authorList>
    </citation>
    <scope>NUCLEOTIDE SEQUENCE</scope>
    <source>
        <tissue evidence="1">Brain</tissue>
    </source>
</reference>
<evidence type="ECO:0000313" key="1">
    <source>
        <dbReference type="EMBL" id="SBQ73078.1"/>
    </source>
</evidence>
<dbReference type="AlphaFoldDB" id="A0A1A8GPZ6"/>
<protein>
    <submittedName>
        <fullName evidence="1">Uncharacterized protein</fullName>
    </submittedName>
</protein>
<proteinExistence type="predicted"/>
<feature type="non-terminal residue" evidence="1">
    <location>
        <position position="75"/>
    </location>
</feature>
<name>A0A1A8GPZ6_9TELE</name>
<gene>
    <name evidence="1" type="primary">Nfu_g_1_013613</name>
</gene>
<feature type="non-terminal residue" evidence="1">
    <location>
        <position position="1"/>
    </location>
</feature>